<dbReference type="EMBL" id="JAGGJR010000004">
    <property type="protein sequence ID" value="MBP1873561.1"/>
    <property type="molecule type" value="Genomic_DNA"/>
</dbReference>
<accession>A0ACC5SXD4</accession>
<name>A0ACC5SXD4_ENSAD</name>
<proteinExistence type="predicted"/>
<reference evidence="1" key="1">
    <citation type="submission" date="2021-03" db="EMBL/GenBank/DDBJ databases">
        <title>Genomic Encyclopedia of Type Strains, Phase IV (KMG-IV): sequencing the most valuable type-strain genomes for metagenomic binning, comparative biology and taxonomic classification.</title>
        <authorList>
            <person name="Goeker M."/>
        </authorList>
    </citation>
    <scope>NUCLEOTIDE SEQUENCE</scope>
    <source>
        <strain evidence="1">DSM 18131</strain>
    </source>
</reference>
<evidence type="ECO:0000313" key="1">
    <source>
        <dbReference type="EMBL" id="MBP1873561.1"/>
    </source>
</evidence>
<evidence type="ECO:0000313" key="2">
    <source>
        <dbReference type="Proteomes" id="UP000823773"/>
    </source>
</evidence>
<protein>
    <submittedName>
        <fullName evidence="1">Uncharacterized protein</fullName>
    </submittedName>
</protein>
<dbReference type="Proteomes" id="UP000823773">
    <property type="component" value="Unassembled WGS sequence"/>
</dbReference>
<comment type="caution">
    <text evidence="1">The sequence shown here is derived from an EMBL/GenBank/DDBJ whole genome shotgun (WGS) entry which is preliminary data.</text>
</comment>
<organism evidence="1 2">
    <name type="scientific">Ensifer adhaerens</name>
    <name type="common">Sinorhizobium morelense</name>
    <dbReference type="NCBI Taxonomy" id="106592"/>
    <lineage>
        <taxon>Bacteria</taxon>
        <taxon>Pseudomonadati</taxon>
        <taxon>Pseudomonadota</taxon>
        <taxon>Alphaproteobacteria</taxon>
        <taxon>Hyphomicrobiales</taxon>
        <taxon>Rhizobiaceae</taxon>
        <taxon>Sinorhizobium/Ensifer group</taxon>
        <taxon>Ensifer</taxon>
    </lineage>
</organism>
<keyword evidence="2" id="KW-1185">Reference proteome</keyword>
<sequence>MAIHFDQTGFDFAPEQIDTLQRIFDRICFETRIPRYDVRADRLAKFLMDEFKFGNTDELALTECGRWFCKRASSRQRAVSTGQPPQRQTRH</sequence>
<gene>
    <name evidence="1" type="ORF">J2Z19_003276</name>
</gene>